<protein>
    <submittedName>
        <fullName evidence="4">N-methylhydantoinase A</fullName>
    </submittedName>
</protein>
<comment type="caution">
    <text evidence="4">The sequence shown here is derived from an EMBL/GenBank/DDBJ whole genome shotgun (WGS) entry which is preliminary data.</text>
</comment>
<gene>
    <name evidence="4" type="ORF">GCM10008927_08860</name>
</gene>
<feature type="domain" description="Acetophenone carboxylase-like C-terminal" evidence="3">
    <location>
        <begin position="515"/>
        <end position="675"/>
    </location>
</feature>
<dbReference type="Pfam" id="PF19278">
    <property type="entry name" value="Hydant_A_C"/>
    <property type="match status" value="1"/>
</dbReference>
<evidence type="ECO:0000313" key="5">
    <source>
        <dbReference type="Proteomes" id="UP000634455"/>
    </source>
</evidence>
<dbReference type="InterPro" id="IPR043129">
    <property type="entry name" value="ATPase_NBD"/>
</dbReference>
<feature type="domain" description="Hydantoinase/oxoprolinase N-terminal" evidence="2">
    <location>
        <begin position="7"/>
        <end position="181"/>
    </location>
</feature>
<dbReference type="InterPro" id="IPR008040">
    <property type="entry name" value="Hydant_A_N"/>
</dbReference>
<accession>A0ABQ3CY11</accession>
<keyword evidence="5" id="KW-1185">Reference proteome</keyword>
<reference evidence="5" key="1">
    <citation type="journal article" date="2019" name="Int. J. Syst. Evol. Microbiol.">
        <title>The Global Catalogue of Microorganisms (GCM) 10K type strain sequencing project: providing services to taxonomists for standard genome sequencing and annotation.</title>
        <authorList>
            <consortium name="The Broad Institute Genomics Platform"/>
            <consortium name="The Broad Institute Genome Sequencing Center for Infectious Disease"/>
            <person name="Wu L."/>
            <person name="Ma J."/>
        </authorList>
    </citation>
    <scope>NUCLEOTIDE SEQUENCE [LARGE SCALE GENOMIC DNA]</scope>
    <source>
        <strain evidence="5">KCTC 32465</strain>
    </source>
</reference>
<dbReference type="InterPro" id="IPR045079">
    <property type="entry name" value="Oxoprolinase-like"/>
</dbReference>
<evidence type="ECO:0000313" key="4">
    <source>
        <dbReference type="EMBL" id="GHA45944.1"/>
    </source>
</evidence>
<dbReference type="EMBL" id="BMZF01000001">
    <property type="protein sequence ID" value="GHA45944.1"/>
    <property type="molecule type" value="Genomic_DNA"/>
</dbReference>
<evidence type="ECO:0000259" key="2">
    <source>
        <dbReference type="Pfam" id="PF05378"/>
    </source>
</evidence>
<dbReference type="Pfam" id="PF05378">
    <property type="entry name" value="Hydant_A_N"/>
    <property type="match status" value="1"/>
</dbReference>
<proteinExistence type="predicted"/>
<dbReference type="InterPro" id="IPR049517">
    <property type="entry name" value="ACX-like_C"/>
</dbReference>
<dbReference type="RefSeq" id="WP_189639328.1">
    <property type="nucleotide sequence ID" value="NZ_BMZF01000001.1"/>
</dbReference>
<dbReference type="PANTHER" id="PTHR11365">
    <property type="entry name" value="5-OXOPROLINASE RELATED"/>
    <property type="match status" value="1"/>
</dbReference>
<sequence>MANSSVRLGVDIGGTFTDVVLETGAQRFSTKVLTTYDAPENAIIDGMYQVCQQAGLEPCDITQIIHGTTLATNALIERRGAKTALITTQGFRDVIEMRTESRFEQYDLNLNLPEPLLPRQMRYTVAGRIDARGEILIQMERDEVEGIVDHIIAAGYETVAVGLIHSYLNPIHEELVRDVLAQKAPDIMVSLSCEVSPQMREYERFNTVVANAYIKPLMKSYLGRLADRLAGEGVSCNIFLMHSGGGIISIENAAEFPVRLVESGPAGGAVFAANIAARYGLDKVLSFDMGGTTAKICLIKNQTPKTSRVFEVARTYRFKKGSGMPISIPVIDMVEIGAGGGSLAHVDAMKQIRVGPESAGSEPGPACYGRGGTQPAVTDADLVLGKLDPDNFAGGSIQLHAKKSAQSLQSVLGDPLDVDAATAAFGLAEVVDENMANAARVHAVENGEDLSEYTMIAFGGAAPLHAGRLCEKLGVDRLLVPAGAGVGSAIGFLRAPFSFEANRSVYMKLSGFDADKIKTLLSELQNEATGFVRNCDATSPILSEFKVYMRYAGQGWEIPIVISEDQAMNPCRDEFLTLFEAEYAKLFGRSVEGMDVEITVWAVNATTPPEPVERAVISSNAGDPTIASVRDVFDPALSKFVASNIVDRKTMLNGETIGGPAVIVESETSIIVPSSRIATRQSDGCIDVTRNDKGTV</sequence>
<organism evidence="4 5">
    <name type="scientific">Paramylibacter ulvae</name>
    <dbReference type="NCBI Taxonomy" id="1651968"/>
    <lineage>
        <taxon>Bacteria</taxon>
        <taxon>Pseudomonadati</taxon>
        <taxon>Pseudomonadota</taxon>
        <taxon>Alphaproteobacteria</taxon>
        <taxon>Rhodobacterales</taxon>
        <taxon>Paracoccaceae</taxon>
        <taxon>Paramylibacter</taxon>
    </lineage>
</organism>
<dbReference type="InterPro" id="IPR002821">
    <property type="entry name" value="Hydantoinase_A"/>
</dbReference>
<feature type="domain" description="Hydantoinase A/oxoprolinase" evidence="1">
    <location>
        <begin position="204"/>
        <end position="497"/>
    </location>
</feature>
<dbReference type="Pfam" id="PF01968">
    <property type="entry name" value="Hydantoinase_A"/>
    <property type="match status" value="1"/>
</dbReference>
<evidence type="ECO:0000259" key="3">
    <source>
        <dbReference type="Pfam" id="PF19278"/>
    </source>
</evidence>
<dbReference type="SUPFAM" id="SSF53067">
    <property type="entry name" value="Actin-like ATPase domain"/>
    <property type="match status" value="1"/>
</dbReference>
<evidence type="ECO:0000259" key="1">
    <source>
        <dbReference type="Pfam" id="PF01968"/>
    </source>
</evidence>
<dbReference type="PANTHER" id="PTHR11365:SF23">
    <property type="entry name" value="HYPOTHETICAL 5-OXOPROLINASE (EUROFUNG)-RELATED"/>
    <property type="match status" value="1"/>
</dbReference>
<dbReference type="Proteomes" id="UP000634455">
    <property type="component" value="Unassembled WGS sequence"/>
</dbReference>
<name>A0ABQ3CY11_9RHOB</name>